<accession>A0A840CXP4</accession>
<gene>
    <name evidence="1" type="ORF">GGR21_004268</name>
</gene>
<keyword evidence="2" id="KW-1185">Reference proteome</keyword>
<dbReference type="Gene3D" id="2.180.10.10">
    <property type="entry name" value="RHS repeat-associated core"/>
    <property type="match status" value="1"/>
</dbReference>
<dbReference type="NCBIfam" id="TIGR03696">
    <property type="entry name" value="Rhs_assc_core"/>
    <property type="match status" value="1"/>
</dbReference>
<dbReference type="AlphaFoldDB" id="A0A840CXP4"/>
<dbReference type="Proteomes" id="UP000555103">
    <property type="component" value="Unassembled WGS sequence"/>
</dbReference>
<dbReference type="PANTHER" id="PTHR21525:SF9">
    <property type="entry name" value="CHANNEL_COLICIN DOMAIN-CONTAINING PROTEIN"/>
    <property type="match status" value="1"/>
</dbReference>
<evidence type="ECO:0000313" key="2">
    <source>
        <dbReference type="Proteomes" id="UP000555103"/>
    </source>
</evidence>
<dbReference type="EMBL" id="JACIEP010000030">
    <property type="protein sequence ID" value="MBB4038334.1"/>
    <property type="molecule type" value="Genomic_DNA"/>
</dbReference>
<organism evidence="1 2">
    <name type="scientific">Dysgonomonas hofstadii</name>
    <dbReference type="NCBI Taxonomy" id="637886"/>
    <lineage>
        <taxon>Bacteria</taxon>
        <taxon>Pseudomonadati</taxon>
        <taxon>Bacteroidota</taxon>
        <taxon>Bacteroidia</taxon>
        <taxon>Bacteroidales</taxon>
        <taxon>Dysgonomonadaceae</taxon>
        <taxon>Dysgonomonas</taxon>
    </lineage>
</organism>
<name>A0A840CXP4_9BACT</name>
<reference evidence="1 2" key="1">
    <citation type="submission" date="2020-08" db="EMBL/GenBank/DDBJ databases">
        <title>Genomic Encyclopedia of Type Strains, Phase IV (KMG-IV): sequencing the most valuable type-strain genomes for metagenomic binning, comparative biology and taxonomic classification.</title>
        <authorList>
            <person name="Goeker M."/>
        </authorList>
    </citation>
    <scope>NUCLEOTIDE SEQUENCE [LARGE SCALE GENOMIC DNA]</scope>
    <source>
        <strain evidence="1 2">DSM 104969</strain>
    </source>
</reference>
<dbReference type="InterPro" id="IPR022385">
    <property type="entry name" value="Rhs_assc_core"/>
</dbReference>
<dbReference type="PANTHER" id="PTHR21525">
    <property type="entry name" value="MOTILE SPERM PROTEIN"/>
    <property type="match status" value="1"/>
</dbReference>
<comment type="caution">
    <text evidence="1">The sequence shown here is derived from an EMBL/GenBank/DDBJ whole genome shotgun (WGS) entry which is preliminary data.</text>
</comment>
<evidence type="ECO:0000313" key="1">
    <source>
        <dbReference type="EMBL" id="MBB4038334.1"/>
    </source>
</evidence>
<sequence>MAMAESTSQSTQPYKYNGKELDKTHGMNLYDYSARYYDGALGRFTTVDPLAELNYAWSPFAYVDNNPINFIDPDGRKKGDPNDPYELSEVIITSQPKNEINLLNIILAGQWANAADIAHGSSVRMQYYNPMNEYIRNNAINSAEYAMSRYHLAQSARAQMGPMSKSLSELQKSKAAQNATAKYLASHKKGTSGTTRAATNSIAKTMQYGGRAFVVTAAGASVYNIATSDNVARTTVSEVGGWTGAWAGAKGGAMLGASIGTMICPGIGTAVGTLIGGVIGGSAGYYAGSNIAVSIYDEL</sequence>
<protein>
    <submittedName>
        <fullName evidence="1">RHS repeat-associated protein</fullName>
    </submittedName>
</protein>
<proteinExistence type="predicted"/>